<gene>
    <name evidence="2" type="ORF">RirG_183620</name>
</gene>
<evidence type="ECO:0000256" key="1">
    <source>
        <dbReference type="SAM" id="MobiDB-lite"/>
    </source>
</evidence>
<keyword evidence="3" id="KW-1185">Reference proteome</keyword>
<evidence type="ECO:0000313" key="3">
    <source>
        <dbReference type="Proteomes" id="UP000022910"/>
    </source>
</evidence>
<evidence type="ECO:0000313" key="2">
    <source>
        <dbReference type="EMBL" id="EXX60031.1"/>
    </source>
</evidence>
<comment type="caution">
    <text evidence="2">The sequence shown here is derived from an EMBL/GenBank/DDBJ whole genome shotgun (WGS) entry which is preliminary data.</text>
</comment>
<dbReference type="Proteomes" id="UP000022910">
    <property type="component" value="Unassembled WGS sequence"/>
</dbReference>
<protein>
    <submittedName>
        <fullName evidence="2">Uncharacterized protein</fullName>
    </submittedName>
</protein>
<feature type="region of interest" description="Disordered" evidence="1">
    <location>
        <begin position="29"/>
        <end position="54"/>
    </location>
</feature>
<accession>A0A015KK17</accession>
<dbReference type="AlphaFoldDB" id="A0A015KK17"/>
<reference evidence="2 3" key="1">
    <citation type="submission" date="2014-02" db="EMBL/GenBank/DDBJ databases">
        <title>Single nucleus genome sequencing reveals high similarity among nuclei of an endomycorrhizal fungus.</title>
        <authorList>
            <person name="Lin K."/>
            <person name="Geurts R."/>
            <person name="Zhang Z."/>
            <person name="Limpens E."/>
            <person name="Saunders D.G."/>
            <person name="Mu D."/>
            <person name="Pang E."/>
            <person name="Cao H."/>
            <person name="Cha H."/>
            <person name="Lin T."/>
            <person name="Zhou Q."/>
            <person name="Shang Y."/>
            <person name="Li Y."/>
            <person name="Ivanov S."/>
            <person name="Sharma T."/>
            <person name="Velzen R.V."/>
            <person name="Ruijter N.D."/>
            <person name="Aanen D.K."/>
            <person name="Win J."/>
            <person name="Kamoun S."/>
            <person name="Bisseling T."/>
            <person name="Huang S."/>
        </authorList>
    </citation>
    <scope>NUCLEOTIDE SEQUENCE [LARGE SCALE GENOMIC DNA]</scope>
    <source>
        <strain evidence="3">DAOM197198w</strain>
    </source>
</reference>
<sequence length="79" mass="9047">MTNDYLGVKKKDVDQLALLNPNIHIENFEGNSWPDLESETESEDGDNNSLLPMFMGHIDTPPNNFISAFQGYLRQPRYC</sequence>
<name>A0A015KK17_RHIIW</name>
<dbReference type="EMBL" id="JEMT01026069">
    <property type="protein sequence ID" value="EXX60031.1"/>
    <property type="molecule type" value="Genomic_DNA"/>
</dbReference>
<dbReference type="HOGENOM" id="CLU_2607284_0_0_1"/>
<organism evidence="2 3">
    <name type="scientific">Rhizophagus irregularis (strain DAOM 197198w)</name>
    <name type="common">Glomus intraradices</name>
    <dbReference type="NCBI Taxonomy" id="1432141"/>
    <lineage>
        <taxon>Eukaryota</taxon>
        <taxon>Fungi</taxon>
        <taxon>Fungi incertae sedis</taxon>
        <taxon>Mucoromycota</taxon>
        <taxon>Glomeromycotina</taxon>
        <taxon>Glomeromycetes</taxon>
        <taxon>Glomerales</taxon>
        <taxon>Glomeraceae</taxon>
        <taxon>Rhizophagus</taxon>
    </lineage>
</organism>
<feature type="compositionally biased region" description="Acidic residues" evidence="1">
    <location>
        <begin position="36"/>
        <end position="46"/>
    </location>
</feature>
<proteinExistence type="predicted"/>